<dbReference type="Proteomes" id="UP000280346">
    <property type="component" value="Unassembled WGS sequence"/>
</dbReference>
<reference evidence="3 4" key="1">
    <citation type="submission" date="2018-12" db="EMBL/GenBank/DDBJ databases">
        <authorList>
            <person name="Yang Y."/>
        </authorList>
    </citation>
    <scope>NUCLEOTIDE SEQUENCE [LARGE SCALE GENOMIC DNA]</scope>
    <source>
        <strain evidence="3 4">GSF71</strain>
    </source>
</reference>
<name>A0A3S0XE10_9PROT</name>
<dbReference type="PROSITE" id="PS50914">
    <property type="entry name" value="BON"/>
    <property type="match status" value="1"/>
</dbReference>
<comment type="caution">
    <text evidence="3">The sequence shown here is derived from an EMBL/GenBank/DDBJ whole genome shotgun (WGS) entry which is preliminary data.</text>
</comment>
<dbReference type="InterPro" id="IPR051686">
    <property type="entry name" value="Lipoprotein_DolP"/>
</dbReference>
<sequence length="394" mass="42491">MAQNEYRGRNETRDWGHDWRNEDWRNDDHRWRGEGRRFGGDDRDDYRAGDYHSGDRGGVERGGPEWQGGREVYRGQPGSESGRYGRDAYGHDTARESERSYGRTFGGGRDESRSDFGGYGGGYGGRSGSSGYGGYSGGGSGGTGRDERGYRDAGADYSRGYGAGYGERDLGRNPQPYSRDYSGDVAGRSYGPYTSPERNYGVQEGRDRYDPRRGRVEERGFWEQAGDEVASWFGDDDAQRRRHQDEQRASQNRGRGPRGYSRSDDRVREDINDRLTDDAYIDASEIDVAVSKGEVTLSGTVTHRSAKRRAEDIAEAISGVTHVQNNLRVRQDAGGFGASSTGAGASAMAGAGGTNPTNTLAGANTLGGTTGGAAASTAGTGSSVGTTTGTVRRS</sequence>
<dbReference type="InterPro" id="IPR014004">
    <property type="entry name" value="Transpt-assoc_nodulatn_dom_bac"/>
</dbReference>
<dbReference type="Gene3D" id="3.30.1340.30">
    <property type="match status" value="1"/>
</dbReference>
<organism evidence="3 4">
    <name type="scientific">Azospirillum doebereinerae</name>
    <dbReference type="NCBI Taxonomy" id="92933"/>
    <lineage>
        <taxon>Bacteria</taxon>
        <taxon>Pseudomonadati</taxon>
        <taxon>Pseudomonadota</taxon>
        <taxon>Alphaproteobacteria</taxon>
        <taxon>Rhodospirillales</taxon>
        <taxon>Azospirillaceae</taxon>
        <taxon>Azospirillum</taxon>
    </lineage>
</organism>
<dbReference type="SMART" id="SM00749">
    <property type="entry name" value="BON"/>
    <property type="match status" value="1"/>
</dbReference>
<dbReference type="EMBL" id="RZIJ01000001">
    <property type="protein sequence ID" value="RUQ75626.1"/>
    <property type="molecule type" value="Genomic_DNA"/>
</dbReference>
<feature type="region of interest" description="Disordered" evidence="1">
    <location>
        <begin position="360"/>
        <end position="394"/>
    </location>
</feature>
<feature type="compositionally biased region" description="Gly residues" evidence="1">
    <location>
        <begin position="117"/>
        <end position="143"/>
    </location>
</feature>
<evidence type="ECO:0000313" key="4">
    <source>
        <dbReference type="Proteomes" id="UP000280346"/>
    </source>
</evidence>
<dbReference type="PANTHER" id="PTHR34606:SF15">
    <property type="entry name" value="BON DOMAIN-CONTAINING PROTEIN"/>
    <property type="match status" value="1"/>
</dbReference>
<dbReference type="Pfam" id="PF04972">
    <property type="entry name" value="BON"/>
    <property type="match status" value="1"/>
</dbReference>
<dbReference type="OrthoDB" id="680465at2"/>
<dbReference type="NCBIfam" id="NF033157">
    <property type="entry name" value="SWFGD_domain"/>
    <property type="match status" value="1"/>
</dbReference>
<evidence type="ECO:0000313" key="3">
    <source>
        <dbReference type="EMBL" id="RUQ75626.1"/>
    </source>
</evidence>
<accession>A0A3S0XE10</accession>
<gene>
    <name evidence="3" type="ORF">EJ913_00455</name>
</gene>
<evidence type="ECO:0000259" key="2">
    <source>
        <dbReference type="PROSITE" id="PS50914"/>
    </source>
</evidence>
<dbReference type="AlphaFoldDB" id="A0A3S0XE10"/>
<feature type="compositionally biased region" description="Basic and acidic residues" evidence="1">
    <location>
        <begin position="144"/>
        <end position="154"/>
    </location>
</feature>
<feature type="region of interest" description="Disordered" evidence="1">
    <location>
        <begin position="1"/>
        <end position="212"/>
    </location>
</feature>
<dbReference type="InterPro" id="IPR007055">
    <property type="entry name" value="BON_dom"/>
</dbReference>
<feature type="compositionally biased region" description="Basic and acidic residues" evidence="1">
    <location>
        <begin position="83"/>
        <end position="101"/>
    </location>
</feature>
<protein>
    <submittedName>
        <fullName evidence="3">BON domain-containing protein</fullName>
    </submittedName>
</protein>
<evidence type="ECO:0000256" key="1">
    <source>
        <dbReference type="SAM" id="MobiDB-lite"/>
    </source>
</evidence>
<feature type="domain" description="BON" evidence="2">
    <location>
        <begin position="263"/>
        <end position="331"/>
    </location>
</feature>
<dbReference type="PANTHER" id="PTHR34606">
    <property type="entry name" value="BON DOMAIN-CONTAINING PROTEIN"/>
    <property type="match status" value="1"/>
</dbReference>
<feature type="region of interest" description="Disordered" evidence="1">
    <location>
        <begin position="233"/>
        <end position="268"/>
    </location>
</feature>
<dbReference type="InterPro" id="IPR047800">
    <property type="entry name" value="SWFGD_dom"/>
</dbReference>
<proteinExistence type="predicted"/>
<dbReference type="RefSeq" id="WP_126993769.1">
    <property type="nucleotide sequence ID" value="NZ_JBNPXW010000001.1"/>
</dbReference>
<feature type="compositionally biased region" description="Basic and acidic residues" evidence="1">
    <location>
        <begin position="1"/>
        <end position="63"/>
    </location>
</feature>
<feature type="compositionally biased region" description="Basic and acidic residues" evidence="1">
    <location>
        <begin position="237"/>
        <end position="248"/>
    </location>
</feature>
<keyword evidence="4" id="KW-1185">Reference proteome</keyword>